<dbReference type="InterPro" id="IPR029063">
    <property type="entry name" value="SAM-dependent_MTases_sf"/>
</dbReference>
<dbReference type="PIRSF" id="PIRSF003085">
    <property type="entry name" value="CMAS"/>
    <property type="match status" value="1"/>
</dbReference>
<evidence type="ECO:0008006" key="7">
    <source>
        <dbReference type="Google" id="ProtNLM"/>
    </source>
</evidence>
<proteinExistence type="inferred from homology"/>
<evidence type="ECO:0000256" key="1">
    <source>
        <dbReference type="ARBA" id="ARBA00010815"/>
    </source>
</evidence>
<dbReference type="Pfam" id="PF02353">
    <property type="entry name" value="CMAS"/>
    <property type="match status" value="1"/>
</dbReference>
<dbReference type="EMBL" id="UINC01018021">
    <property type="protein sequence ID" value="SVA75299.1"/>
    <property type="molecule type" value="Genomic_DNA"/>
</dbReference>
<dbReference type="GO" id="GO:0008168">
    <property type="term" value="F:methyltransferase activity"/>
    <property type="evidence" value="ECO:0007669"/>
    <property type="project" value="UniProtKB-KW"/>
</dbReference>
<organism evidence="6">
    <name type="scientific">marine metagenome</name>
    <dbReference type="NCBI Taxonomy" id="408172"/>
    <lineage>
        <taxon>unclassified sequences</taxon>
        <taxon>metagenomes</taxon>
        <taxon>ecological metagenomes</taxon>
    </lineage>
</organism>
<keyword evidence="5" id="KW-0443">Lipid metabolism</keyword>
<dbReference type="PANTHER" id="PTHR43667:SF2">
    <property type="entry name" value="FATTY ACID C-METHYL TRANSFERASE"/>
    <property type="match status" value="1"/>
</dbReference>
<dbReference type="SUPFAM" id="SSF53335">
    <property type="entry name" value="S-adenosyl-L-methionine-dependent methyltransferases"/>
    <property type="match status" value="1"/>
</dbReference>
<dbReference type="PANTHER" id="PTHR43667">
    <property type="entry name" value="CYCLOPROPANE-FATTY-ACYL-PHOSPHOLIPID SYNTHASE"/>
    <property type="match status" value="1"/>
</dbReference>
<evidence type="ECO:0000256" key="4">
    <source>
        <dbReference type="ARBA" id="ARBA00022691"/>
    </source>
</evidence>
<gene>
    <name evidence="6" type="ORF">METZ01_LOCUS128153</name>
</gene>
<dbReference type="InterPro" id="IPR003333">
    <property type="entry name" value="CMAS"/>
</dbReference>
<keyword evidence="4" id="KW-0949">S-adenosyl-L-methionine</keyword>
<keyword evidence="3" id="KW-0808">Transferase</keyword>
<comment type="similarity">
    <text evidence="1">Belongs to the CFA/CMAS family.</text>
</comment>
<evidence type="ECO:0000256" key="2">
    <source>
        <dbReference type="ARBA" id="ARBA00022603"/>
    </source>
</evidence>
<protein>
    <recommendedName>
        <fullName evidence="7">Cyclopropane-fatty-acyl-phospholipid synthase</fullName>
    </recommendedName>
</protein>
<dbReference type="AlphaFoldDB" id="A0A381YE09"/>
<name>A0A381YE09_9ZZZZ</name>
<accession>A0A381YE09</accession>
<keyword evidence="2" id="KW-0489">Methyltransferase</keyword>
<dbReference type="CDD" id="cd02440">
    <property type="entry name" value="AdoMet_MTases"/>
    <property type="match status" value="1"/>
</dbReference>
<evidence type="ECO:0000256" key="5">
    <source>
        <dbReference type="ARBA" id="ARBA00023098"/>
    </source>
</evidence>
<reference evidence="6" key="1">
    <citation type="submission" date="2018-05" db="EMBL/GenBank/DDBJ databases">
        <authorList>
            <person name="Lanie J.A."/>
            <person name="Ng W.-L."/>
            <person name="Kazmierczak K.M."/>
            <person name="Andrzejewski T.M."/>
            <person name="Davidsen T.M."/>
            <person name="Wayne K.J."/>
            <person name="Tettelin H."/>
            <person name="Glass J.I."/>
            <person name="Rusch D."/>
            <person name="Podicherti R."/>
            <person name="Tsui H.-C.T."/>
            <person name="Winkler M.E."/>
        </authorList>
    </citation>
    <scope>NUCLEOTIDE SEQUENCE</scope>
</reference>
<dbReference type="GO" id="GO:0008610">
    <property type="term" value="P:lipid biosynthetic process"/>
    <property type="evidence" value="ECO:0007669"/>
    <property type="project" value="InterPro"/>
</dbReference>
<sequence>MTKKLSVEELASDIKHKGKSTTTTAFFKSILLKKLRGLSFGRLVIVDRSNTFIFGDQHSELQATITVTSQEFYVFLGSGGTLGAAEAYTAGYWHADNLVSLIQIIIKNKKTMGNLESGLARLANPFNKIIHKRRQNSIKGSKKNILAHYDLSNDFYRLWLDSTMTYSCGVFLNEDSSMKEASVEKLDRFCRKLKLTKNDKVLEIGTGWGSFALHAAKNYGCHVTTTTISDNQFSYVSDLISKENLWSQITLLNRDYRELEGSFDKIVSIEMIEAVGPDYVSGFFNKVSSLLRPRGLMALQGITYNEPDFEAYKNSVDFIKKYIFPGGCLVSVTQIKDAIKAKTDLTLVEVEDITQHYARTVKYWRKDFIKALPEIRSLGFSESFIRIWEFYLVYCEAGFLENLIGDFQFVFAKPDSEIFK</sequence>
<evidence type="ECO:0000313" key="6">
    <source>
        <dbReference type="EMBL" id="SVA75299.1"/>
    </source>
</evidence>
<evidence type="ECO:0000256" key="3">
    <source>
        <dbReference type="ARBA" id="ARBA00022679"/>
    </source>
</evidence>
<dbReference type="GO" id="GO:0032259">
    <property type="term" value="P:methylation"/>
    <property type="evidence" value="ECO:0007669"/>
    <property type="project" value="UniProtKB-KW"/>
</dbReference>
<dbReference type="InterPro" id="IPR050723">
    <property type="entry name" value="CFA/CMAS"/>
</dbReference>
<dbReference type="Gene3D" id="3.40.50.150">
    <property type="entry name" value="Vaccinia Virus protein VP39"/>
    <property type="match status" value="1"/>
</dbReference>